<organism evidence="9">
    <name type="scientific">Mnemiopsis leidyi</name>
    <name type="common">Sea walnut</name>
    <name type="synonym">Warty comb jellyfish</name>
    <dbReference type="NCBI Taxonomy" id="27923"/>
    <lineage>
        <taxon>Eukaryota</taxon>
        <taxon>Metazoa</taxon>
        <taxon>Ctenophora</taxon>
        <taxon>Tentaculata</taxon>
        <taxon>Lobata</taxon>
        <taxon>Bolinopsidae</taxon>
        <taxon>Mnemiopsis</taxon>
    </lineage>
</organism>
<feature type="domain" description="C2H2-type" evidence="8">
    <location>
        <begin position="149"/>
        <end position="179"/>
    </location>
</feature>
<dbReference type="InterPro" id="IPR036236">
    <property type="entry name" value="Znf_C2H2_sf"/>
</dbReference>
<dbReference type="SUPFAM" id="SSF57667">
    <property type="entry name" value="beta-beta-alpha zinc fingers"/>
    <property type="match status" value="3"/>
</dbReference>
<feature type="domain" description="C2H2-type" evidence="8">
    <location>
        <begin position="216"/>
        <end position="245"/>
    </location>
</feature>
<dbReference type="FunFam" id="3.30.160.60:FF:000031">
    <property type="entry name" value="GLI family zinc finger 3"/>
    <property type="match status" value="1"/>
</dbReference>
<keyword evidence="5" id="KW-0862">Zinc</keyword>
<evidence type="ECO:0000256" key="4">
    <source>
        <dbReference type="ARBA" id="ARBA00022771"/>
    </source>
</evidence>
<dbReference type="FunFam" id="3.30.160.60:FF:001102">
    <property type="entry name" value="Transcription factor IIIA"/>
    <property type="match status" value="1"/>
</dbReference>
<dbReference type="Pfam" id="PF23561">
    <property type="entry name" value="zf-C2H2_15"/>
    <property type="match status" value="1"/>
</dbReference>
<dbReference type="EMBL" id="HM235718">
    <property type="protein sequence ID" value="ADN43076.1"/>
    <property type="molecule type" value="mRNA"/>
</dbReference>
<dbReference type="InterPro" id="IPR056436">
    <property type="entry name" value="Znf-C2H2_ZIC1-5/GLI1-3-like"/>
</dbReference>
<dbReference type="GO" id="GO:0000981">
    <property type="term" value="F:DNA-binding transcription factor activity, RNA polymerase II-specific"/>
    <property type="evidence" value="ECO:0007669"/>
    <property type="project" value="TreeGrafter"/>
</dbReference>
<feature type="domain" description="C2H2-type" evidence="8">
    <location>
        <begin position="276"/>
        <end position="305"/>
    </location>
</feature>
<accession>E2G6N4</accession>
<reference evidence="9" key="1">
    <citation type="submission" date="2010-05" db="EMBL/GenBank/DDBJ databases">
        <authorList>
            <person name="Layden M.J."/>
        </authorList>
    </citation>
    <scope>NUCLEOTIDE SEQUENCE</scope>
</reference>
<evidence type="ECO:0000313" key="9">
    <source>
        <dbReference type="EMBL" id="ADN43076.1"/>
    </source>
</evidence>
<dbReference type="PROSITE" id="PS50157">
    <property type="entry name" value="ZINC_FINGER_C2H2_2"/>
    <property type="match status" value="5"/>
</dbReference>
<dbReference type="HOGENOM" id="CLU_654347_0_0_1"/>
<keyword evidence="6" id="KW-0539">Nucleus</keyword>
<dbReference type="InterPro" id="IPR043359">
    <property type="entry name" value="GLI-like"/>
</dbReference>
<dbReference type="PANTHER" id="PTHR45718">
    <property type="entry name" value="TRANSCRIPTIONAL ACTIVATOR CUBITUS INTERRUPTUS"/>
    <property type="match status" value="1"/>
</dbReference>
<comment type="subcellular location">
    <subcellularLocation>
        <location evidence="1">Nucleus</location>
    </subcellularLocation>
</comment>
<evidence type="ECO:0000256" key="6">
    <source>
        <dbReference type="ARBA" id="ARBA00023242"/>
    </source>
</evidence>
<dbReference type="GO" id="GO:0005634">
    <property type="term" value="C:nucleus"/>
    <property type="evidence" value="ECO:0007669"/>
    <property type="project" value="UniProtKB-SubCell"/>
</dbReference>
<evidence type="ECO:0000256" key="1">
    <source>
        <dbReference type="ARBA" id="ARBA00004123"/>
    </source>
</evidence>
<keyword evidence="4 7" id="KW-0863">Zinc-finger</keyword>
<sequence>MIECKVEKDNTVSSTSDLWTPQHMNHHADPALFHYLGDTAPHSYPLPMEHVARLGVPGGYPAVFLSPEQSLGVQQNETYPYVPDRDENCRRVVSVPNAFYGAASAESPGETNYRKRPFSSYNIQITEADSSTYIEDQPCNKRFNNGEKFRCRWTGCERPFSSQEQFVRHIEKVHVDQKKGDEFTCYWANCCRRTKPFNARYKLLIHMRVHSGEKPNKCTYMGCPKAFSRLENLKIHLRSHTGERPYLCTQPGCMKSFSNSSDRAKHLRTHQDTKPYACQVPGCLKRYTDPSSLRKHSKAHSTKECTVSKKTTPVEKREESQCWMTENQQPLVPFETRPFKADSGSFYFDAGYPNMASLGGMYESSYMYSSQFMNTMNPPAFEKITHFDVGGLIDPSRSLCALLEGEEPYSDHLNPVQTAS</sequence>
<protein>
    <submittedName>
        <fullName evidence="9">Zinc finger protein GLIS</fullName>
    </submittedName>
</protein>
<evidence type="ECO:0000256" key="5">
    <source>
        <dbReference type="ARBA" id="ARBA00022833"/>
    </source>
</evidence>
<dbReference type="FunFam" id="3.30.160.60:FF:000048">
    <property type="entry name" value="GLI family zinc finger 3"/>
    <property type="match status" value="1"/>
</dbReference>
<dbReference type="GO" id="GO:0000978">
    <property type="term" value="F:RNA polymerase II cis-regulatory region sequence-specific DNA binding"/>
    <property type="evidence" value="ECO:0007669"/>
    <property type="project" value="TreeGrafter"/>
</dbReference>
<keyword evidence="2" id="KW-0479">Metal-binding</keyword>
<dbReference type="AlphaFoldDB" id="E2G6N4"/>
<evidence type="ECO:0000256" key="7">
    <source>
        <dbReference type="PROSITE-ProRule" id="PRU00042"/>
    </source>
</evidence>
<evidence type="ECO:0000256" key="2">
    <source>
        <dbReference type="ARBA" id="ARBA00022723"/>
    </source>
</evidence>
<dbReference type="Pfam" id="PF00096">
    <property type="entry name" value="zf-C2H2"/>
    <property type="match status" value="2"/>
</dbReference>
<feature type="domain" description="C2H2-type" evidence="8">
    <location>
        <begin position="183"/>
        <end position="215"/>
    </location>
</feature>
<keyword evidence="3" id="KW-0677">Repeat</keyword>
<dbReference type="SMART" id="SM00355">
    <property type="entry name" value="ZnF_C2H2"/>
    <property type="match status" value="5"/>
</dbReference>
<name>E2G6N4_MNELE</name>
<proteinExistence type="evidence at transcript level"/>
<evidence type="ECO:0000259" key="8">
    <source>
        <dbReference type="PROSITE" id="PS50157"/>
    </source>
</evidence>
<dbReference type="PANTHER" id="PTHR45718:SF7">
    <property type="entry name" value="C2H2-TYPE DOMAIN-CONTAINING PROTEIN"/>
    <property type="match status" value="1"/>
</dbReference>
<feature type="domain" description="C2H2-type" evidence="8">
    <location>
        <begin position="246"/>
        <end position="275"/>
    </location>
</feature>
<dbReference type="FunFam" id="3.30.160.60:FF:000072">
    <property type="entry name" value="zinc finger protein 143 isoform X1"/>
    <property type="match status" value="1"/>
</dbReference>
<evidence type="ECO:0000256" key="3">
    <source>
        <dbReference type="ARBA" id="ARBA00022737"/>
    </source>
</evidence>
<dbReference type="PROSITE" id="PS00028">
    <property type="entry name" value="ZINC_FINGER_C2H2_1"/>
    <property type="match status" value="4"/>
</dbReference>
<dbReference type="InterPro" id="IPR013087">
    <property type="entry name" value="Znf_C2H2_type"/>
</dbReference>
<dbReference type="GO" id="GO:0008270">
    <property type="term" value="F:zinc ion binding"/>
    <property type="evidence" value="ECO:0007669"/>
    <property type="project" value="UniProtKB-KW"/>
</dbReference>
<dbReference type="Gene3D" id="3.30.160.60">
    <property type="entry name" value="Classic Zinc Finger"/>
    <property type="match status" value="5"/>
</dbReference>